<evidence type="ECO:0000313" key="3">
    <source>
        <dbReference type="Proteomes" id="UP000247371"/>
    </source>
</evidence>
<gene>
    <name evidence="2" type="ORF">CFR76_10410</name>
</gene>
<dbReference type="Proteomes" id="UP000247371">
    <property type="component" value="Unassembled WGS sequence"/>
</dbReference>
<reference evidence="2 3" key="1">
    <citation type="submission" date="2017-07" db="EMBL/GenBank/DDBJ databases">
        <title>A draft genome sequence of Komagataeibacter swingsii LMG 22125.</title>
        <authorList>
            <person name="Skraban J."/>
            <person name="Cleenwerck I."/>
            <person name="Vandamme P."/>
            <person name="Trcek J."/>
        </authorList>
    </citation>
    <scope>NUCLEOTIDE SEQUENCE [LARGE SCALE GENOMIC DNA]</scope>
    <source>
        <strain evidence="2 3">LMG 22125</strain>
    </source>
</reference>
<evidence type="ECO:0000256" key="1">
    <source>
        <dbReference type="SAM" id="MobiDB-lite"/>
    </source>
</evidence>
<sequence length="191" mass="21468">MTGRFGKERLKSLIENHRARDSATPLYRWLLTNCEDISALRSKGDSWAPYVAAAREDGLDLPDEKEAMRRMERYWRRMAGTRRMHPEAEQVPQSPDTESAMQPSRFPRGWRPAVVDDGRVSCAPDGTGVPAQIVPAEENAQVASLPATVPVCSDSETTGEKNFPIGRARAEAIKRDLLARLKRKEPGFHRE</sequence>
<dbReference type="RefSeq" id="WP_025440135.1">
    <property type="nucleotide sequence ID" value="NZ_NKUB01000012.1"/>
</dbReference>
<name>A0A2V4RNT3_9PROT</name>
<feature type="compositionally biased region" description="Polar residues" evidence="1">
    <location>
        <begin position="91"/>
        <end position="102"/>
    </location>
</feature>
<dbReference type="AlphaFoldDB" id="A0A2V4RNT3"/>
<evidence type="ECO:0000313" key="2">
    <source>
        <dbReference type="EMBL" id="PYD69262.1"/>
    </source>
</evidence>
<proteinExistence type="predicted"/>
<organism evidence="2 3">
    <name type="scientific">Komagataeibacter swingsii</name>
    <dbReference type="NCBI Taxonomy" id="215220"/>
    <lineage>
        <taxon>Bacteria</taxon>
        <taxon>Pseudomonadati</taxon>
        <taxon>Pseudomonadota</taxon>
        <taxon>Alphaproteobacteria</taxon>
        <taxon>Acetobacterales</taxon>
        <taxon>Acetobacteraceae</taxon>
        <taxon>Komagataeibacter</taxon>
    </lineage>
</organism>
<feature type="region of interest" description="Disordered" evidence="1">
    <location>
        <begin position="82"/>
        <end position="110"/>
    </location>
</feature>
<comment type="caution">
    <text evidence="2">The sequence shown here is derived from an EMBL/GenBank/DDBJ whole genome shotgun (WGS) entry which is preliminary data.</text>
</comment>
<protein>
    <submittedName>
        <fullName evidence="2">Uncharacterized protein</fullName>
    </submittedName>
</protein>
<accession>A0A2V4RNT3</accession>
<dbReference type="EMBL" id="NKUB01000012">
    <property type="protein sequence ID" value="PYD69262.1"/>
    <property type="molecule type" value="Genomic_DNA"/>
</dbReference>
<keyword evidence="3" id="KW-1185">Reference proteome</keyword>